<dbReference type="PROSITE" id="PS51257">
    <property type="entry name" value="PROKAR_LIPOPROTEIN"/>
    <property type="match status" value="1"/>
</dbReference>
<proteinExistence type="predicted"/>
<protein>
    <submittedName>
        <fullName evidence="1">SusD/RagB family nutrient-binding outer membrane lipoprotein</fullName>
    </submittedName>
</protein>
<keyword evidence="2" id="KW-1185">Reference proteome</keyword>
<dbReference type="SUPFAM" id="SSF48452">
    <property type="entry name" value="TPR-like"/>
    <property type="match status" value="1"/>
</dbReference>
<keyword evidence="1" id="KW-0449">Lipoprotein</keyword>
<reference evidence="1" key="1">
    <citation type="submission" date="2022-03" db="EMBL/GenBank/DDBJ databases">
        <title>Description of Abyssus ytuae gen. nov., sp. nov., a novel member of the family Flavobacteriaceae isolated from the sediment of Mariana Trench.</title>
        <authorList>
            <person name="Zhang J."/>
            <person name="Xu X."/>
        </authorList>
    </citation>
    <scope>NUCLEOTIDE SEQUENCE</scope>
    <source>
        <strain evidence="1">MT3330</strain>
    </source>
</reference>
<dbReference type="AlphaFoldDB" id="A0A9E7A001"/>
<accession>A0A9E7A001</accession>
<dbReference type="KEGG" id="fbm:MQE35_03055"/>
<organism evidence="1 2">
    <name type="scientific">Abyssalbus ytuae</name>
    <dbReference type="NCBI Taxonomy" id="2926907"/>
    <lineage>
        <taxon>Bacteria</taxon>
        <taxon>Pseudomonadati</taxon>
        <taxon>Bacteroidota</taxon>
        <taxon>Flavobacteriia</taxon>
        <taxon>Flavobacteriales</taxon>
        <taxon>Flavobacteriaceae</taxon>
        <taxon>Abyssalbus</taxon>
    </lineage>
</organism>
<dbReference type="EMBL" id="CP094358">
    <property type="protein sequence ID" value="UOB18277.1"/>
    <property type="molecule type" value="Genomic_DNA"/>
</dbReference>
<name>A0A9E7A001_9FLAO</name>
<dbReference type="InterPro" id="IPR041662">
    <property type="entry name" value="SusD-like_2"/>
</dbReference>
<dbReference type="Gene3D" id="1.25.40.390">
    <property type="match status" value="1"/>
</dbReference>
<dbReference type="InterPro" id="IPR011990">
    <property type="entry name" value="TPR-like_helical_dom_sf"/>
</dbReference>
<sequence length="559" mass="62137">MRYIKLIVFTTLYLLVVSCTEDFDELNTDQQGFTEEEVSAKFFLTSVQYLLYSPDRYPYWRAHLIHADRFAGHFCFGHNASWWSDGLGYTYDAGYTDAAYDWLAGYFGKVKSFQELTAVGGEYENQYMYAMALIIKGLYYQMYTDTFGMVPFTEAGVEGILTPVYDEQKVIYEGIIADLDEAVNIIGDAENTGIGIEEVRENDLYCGGDLQKWKRLANTLKLRIGMRALGAEGDDFAMDAITSALSSPLLDDSERYGSVVMEKDFVISQWTAAAYGDIWYNFGAGSDWTMGSTLINILKDNNDPRLGVYAQPAIGGEFIFEDDGTDDNYQARLDFIIASLDEGGADYTLTTEGTKTTIELPGEQYIGQPTRLNGDIYPYVRYNLFSTPSEKVIQDKGAKTPGYDEIVLTSAESYFLQAEAVVRGIISGDAQALFAKGITEAMKLWDISVGEAAKYIENEAIADISAGTTEEKLEKIALQRWLVSYTDGFEAWAIVRDTGYPSNLAAGVSDPVLFELGTLNGAYPQRMRYGSNAQANPNYSTAISTQGPDVQGTKLWFAK</sequence>
<evidence type="ECO:0000313" key="1">
    <source>
        <dbReference type="EMBL" id="UOB18277.1"/>
    </source>
</evidence>
<dbReference type="RefSeq" id="WP_255844380.1">
    <property type="nucleotide sequence ID" value="NZ_CP094358.1"/>
</dbReference>
<dbReference type="Proteomes" id="UP000831290">
    <property type="component" value="Chromosome"/>
</dbReference>
<dbReference type="Pfam" id="PF12771">
    <property type="entry name" value="SusD-like_2"/>
    <property type="match status" value="2"/>
</dbReference>
<gene>
    <name evidence="1" type="ORF">MQE35_03055</name>
</gene>
<evidence type="ECO:0000313" key="2">
    <source>
        <dbReference type="Proteomes" id="UP000831290"/>
    </source>
</evidence>